<organism evidence="1 2">
    <name type="scientific">Desulfoluna spongiiphila</name>
    <dbReference type="NCBI Taxonomy" id="419481"/>
    <lineage>
        <taxon>Bacteria</taxon>
        <taxon>Pseudomonadati</taxon>
        <taxon>Thermodesulfobacteriota</taxon>
        <taxon>Desulfobacteria</taxon>
        <taxon>Desulfobacterales</taxon>
        <taxon>Desulfolunaceae</taxon>
        <taxon>Desulfoluna</taxon>
    </lineage>
</organism>
<evidence type="ECO:0000313" key="1">
    <source>
        <dbReference type="EMBL" id="SCX90199.1"/>
    </source>
</evidence>
<evidence type="ECO:0000313" key="2">
    <source>
        <dbReference type="Proteomes" id="UP000198870"/>
    </source>
</evidence>
<dbReference type="RefSeq" id="WP_092208272.1">
    <property type="nucleotide sequence ID" value="NZ_FMUX01000002.1"/>
</dbReference>
<dbReference type="EMBL" id="FMUX01000002">
    <property type="protein sequence ID" value="SCX90199.1"/>
    <property type="molecule type" value="Genomic_DNA"/>
</dbReference>
<accession>A0A1G5BJ79</accession>
<dbReference type="STRING" id="419481.SAMN05216233_10252"/>
<dbReference type="AlphaFoldDB" id="A0A1G5BJ79"/>
<dbReference type="Proteomes" id="UP000198870">
    <property type="component" value="Unassembled WGS sequence"/>
</dbReference>
<name>A0A1G5BJ79_9BACT</name>
<proteinExistence type="predicted"/>
<protein>
    <submittedName>
        <fullName evidence="1">Uncharacterized protein</fullName>
    </submittedName>
</protein>
<dbReference type="InterPro" id="IPR059223">
    <property type="entry name" value="DVU0772-like"/>
</dbReference>
<dbReference type="OrthoDB" id="5471332at2"/>
<sequence length="119" mass="13793">MKRLEELKNDISLLNSVDWNINPAVAVGRHLEWGAGWYCDEQRGRGSEDESTYFAINTWGEYPVIILVHRKGFDMEELATFRMPAKLEKAFMASINNHRGIYELDPNIKSWLKGQLNVH</sequence>
<keyword evidence="2" id="KW-1185">Reference proteome</keyword>
<reference evidence="1 2" key="1">
    <citation type="submission" date="2016-10" db="EMBL/GenBank/DDBJ databases">
        <authorList>
            <person name="de Groot N.N."/>
        </authorList>
    </citation>
    <scope>NUCLEOTIDE SEQUENCE [LARGE SCALE GENOMIC DNA]</scope>
    <source>
        <strain evidence="1 2">AA1</strain>
    </source>
</reference>
<dbReference type="NCBIfam" id="NF045682">
    <property type="entry name" value="DVU0772_fam"/>
    <property type="match status" value="1"/>
</dbReference>
<gene>
    <name evidence="1" type="ORF">SAMN05216233_10252</name>
</gene>